<keyword evidence="2" id="KW-1185">Reference proteome</keyword>
<feature type="non-terminal residue" evidence="1">
    <location>
        <position position="1"/>
    </location>
</feature>
<evidence type="ECO:0000313" key="2">
    <source>
        <dbReference type="Proteomes" id="UP000265520"/>
    </source>
</evidence>
<organism evidence="1 2">
    <name type="scientific">Trifolium medium</name>
    <dbReference type="NCBI Taxonomy" id="97028"/>
    <lineage>
        <taxon>Eukaryota</taxon>
        <taxon>Viridiplantae</taxon>
        <taxon>Streptophyta</taxon>
        <taxon>Embryophyta</taxon>
        <taxon>Tracheophyta</taxon>
        <taxon>Spermatophyta</taxon>
        <taxon>Magnoliopsida</taxon>
        <taxon>eudicotyledons</taxon>
        <taxon>Gunneridae</taxon>
        <taxon>Pentapetalae</taxon>
        <taxon>rosids</taxon>
        <taxon>fabids</taxon>
        <taxon>Fabales</taxon>
        <taxon>Fabaceae</taxon>
        <taxon>Papilionoideae</taxon>
        <taxon>50 kb inversion clade</taxon>
        <taxon>NPAAA clade</taxon>
        <taxon>Hologalegina</taxon>
        <taxon>IRL clade</taxon>
        <taxon>Trifolieae</taxon>
        <taxon>Trifolium</taxon>
    </lineage>
</organism>
<protein>
    <submittedName>
        <fullName evidence="1">Betaine aldehyde dehydrogenase</fullName>
    </submittedName>
</protein>
<comment type="caution">
    <text evidence="1">The sequence shown here is derived from an EMBL/GenBank/DDBJ whole genome shotgun (WGS) entry which is preliminary data.</text>
</comment>
<sequence>YKKVLNFIATAKSEGATILTGGRRPEV</sequence>
<reference evidence="1 2" key="1">
    <citation type="journal article" date="2018" name="Front. Plant Sci.">
        <title>Red Clover (Trifolium pratense) and Zigzag Clover (T. medium) - A Picture of Genomic Similarities and Differences.</title>
        <authorList>
            <person name="Dluhosova J."/>
            <person name="Istvanek J."/>
            <person name="Nedelnik J."/>
            <person name="Repkova J."/>
        </authorList>
    </citation>
    <scope>NUCLEOTIDE SEQUENCE [LARGE SCALE GENOMIC DNA]</scope>
    <source>
        <strain evidence="2">cv. 10/8</strain>
        <tissue evidence="1">Leaf</tissue>
    </source>
</reference>
<dbReference type="Proteomes" id="UP000265520">
    <property type="component" value="Unassembled WGS sequence"/>
</dbReference>
<name>A0A392UQD1_9FABA</name>
<evidence type="ECO:0000313" key="1">
    <source>
        <dbReference type="EMBL" id="MCI73975.1"/>
    </source>
</evidence>
<dbReference type="EMBL" id="LXQA010850558">
    <property type="protein sequence ID" value="MCI73975.1"/>
    <property type="molecule type" value="Genomic_DNA"/>
</dbReference>
<proteinExistence type="predicted"/>
<accession>A0A392UQD1</accession>
<dbReference type="AlphaFoldDB" id="A0A392UQD1"/>